<feature type="region of interest" description="Disordered" evidence="1">
    <location>
        <begin position="256"/>
        <end position="290"/>
    </location>
</feature>
<feature type="compositionally biased region" description="Basic residues" evidence="1">
    <location>
        <begin position="276"/>
        <end position="285"/>
    </location>
</feature>
<gene>
    <name evidence="2" type="ORF">glysoja_028384</name>
</gene>
<proteinExistence type="predicted"/>
<sequence>MVQSLCLMASHGYPPGLVLHPQVLGLPCATMKGYQTFFPSPVAKADLIRYQSRCLEPSPCEESMKSQNEWFDYNKFVNVDFSVERRMLIDDQKTLHAVAMLIDDQANCSNAVLLGFGIVDQCTKRDEIINLLMSETAEAGIDGANLSLLSDLMKLQLSGIDETQQPLSSLIYPTSKFNILKPLLYFVQGSALSSKITVHPDGQMTFMGTAIELKDLLSVVAESYLSKCSRKGEKQSMLVPHFSWVNINELERNHSSTLKNQSTLTAPLKSPEKVKLKPSPRKNKKVGRERDLYKNSSHACETLLSLMVDKKQRRKTAILSLKKSGPELPELLTQFSAGIAGTGLAVLLSVMCNLACGRATFCAYSLFNTGFGFGLVWLSGAVNKLRATIVNISKNAGKLGLKEEEMLQKLDRSIRDIYYTAAALLAVVVLRLA</sequence>
<name>A0A0B2SM91_GLYSO</name>
<dbReference type="AlphaFoldDB" id="A0A0B2SM91"/>
<dbReference type="PANTHER" id="PTHR35095">
    <property type="entry name" value="OS05G0143300 PROTEIN"/>
    <property type="match status" value="1"/>
</dbReference>
<dbReference type="PANTHER" id="PTHR35095:SF2">
    <property type="entry name" value="PROTEIN, PUTATIVE-RELATED"/>
    <property type="match status" value="1"/>
</dbReference>
<dbReference type="EMBL" id="KN642294">
    <property type="protein sequence ID" value="KHN45377.1"/>
    <property type="molecule type" value="Genomic_DNA"/>
</dbReference>
<dbReference type="Proteomes" id="UP000053555">
    <property type="component" value="Unassembled WGS sequence"/>
</dbReference>
<feature type="compositionally biased region" description="Polar residues" evidence="1">
    <location>
        <begin position="256"/>
        <end position="265"/>
    </location>
</feature>
<organism evidence="2">
    <name type="scientific">Glycine soja</name>
    <name type="common">Wild soybean</name>
    <dbReference type="NCBI Taxonomy" id="3848"/>
    <lineage>
        <taxon>Eukaryota</taxon>
        <taxon>Viridiplantae</taxon>
        <taxon>Streptophyta</taxon>
        <taxon>Embryophyta</taxon>
        <taxon>Tracheophyta</taxon>
        <taxon>Spermatophyta</taxon>
        <taxon>Magnoliopsida</taxon>
        <taxon>eudicotyledons</taxon>
        <taxon>Gunneridae</taxon>
        <taxon>Pentapetalae</taxon>
        <taxon>rosids</taxon>
        <taxon>fabids</taxon>
        <taxon>Fabales</taxon>
        <taxon>Fabaceae</taxon>
        <taxon>Papilionoideae</taxon>
        <taxon>50 kb inversion clade</taxon>
        <taxon>NPAAA clade</taxon>
        <taxon>indigoferoid/millettioid clade</taxon>
        <taxon>Phaseoleae</taxon>
        <taxon>Glycine</taxon>
        <taxon>Glycine subgen. Soja</taxon>
    </lineage>
</organism>
<evidence type="ECO:0000256" key="1">
    <source>
        <dbReference type="SAM" id="MobiDB-lite"/>
    </source>
</evidence>
<accession>A0A0B2SM91</accession>
<reference evidence="2" key="1">
    <citation type="submission" date="2014-07" db="EMBL/GenBank/DDBJ databases">
        <title>Identification of a novel salt tolerance gene in wild soybean by whole-genome sequencing.</title>
        <authorList>
            <person name="Lam H.-M."/>
            <person name="Qi X."/>
            <person name="Li M.-W."/>
            <person name="Liu X."/>
            <person name="Xie M."/>
            <person name="Ni M."/>
            <person name="Xu X."/>
        </authorList>
    </citation>
    <scope>NUCLEOTIDE SEQUENCE [LARGE SCALE GENOMIC DNA]</scope>
    <source>
        <tissue evidence="2">Root</tissue>
    </source>
</reference>
<evidence type="ECO:0000313" key="2">
    <source>
        <dbReference type="EMBL" id="KHN45377.1"/>
    </source>
</evidence>
<protein>
    <submittedName>
        <fullName evidence="2">Uncharacterized protein</fullName>
    </submittedName>
</protein>